<dbReference type="AlphaFoldDB" id="A0A3N7HW36"/>
<dbReference type="SUPFAM" id="SSF46689">
    <property type="entry name" value="Homeodomain-like"/>
    <property type="match status" value="1"/>
</dbReference>
<keyword evidence="2" id="KW-0238">DNA-binding</keyword>
<reference evidence="5 6" key="2">
    <citation type="submission" date="2018-12" db="EMBL/GenBank/DDBJ databases">
        <title>Rhizobacter gummiphilus sp. nov., a rubber-degrading bacterium isolated from the soil of a botanical garden in Japan.</title>
        <authorList>
            <person name="Shunsuke S.S."/>
        </authorList>
    </citation>
    <scope>NUCLEOTIDE SEQUENCE [LARGE SCALE GENOMIC DNA]</scope>
    <source>
        <strain evidence="5 6">S-16</strain>
    </source>
</reference>
<dbReference type="Gene3D" id="1.10.10.60">
    <property type="entry name" value="Homeodomain-like"/>
    <property type="match status" value="1"/>
</dbReference>
<dbReference type="SMART" id="SM00342">
    <property type="entry name" value="HTH_ARAC"/>
    <property type="match status" value="1"/>
</dbReference>
<accession>A0A3N7HW36</accession>
<evidence type="ECO:0000256" key="2">
    <source>
        <dbReference type="ARBA" id="ARBA00023125"/>
    </source>
</evidence>
<dbReference type="Pfam" id="PF12833">
    <property type="entry name" value="HTH_18"/>
    <property type="match status" value="1"/>
</dbReference>
<dbReference type="GO" id="GO:0003700">
    <property type="term" value="F:DNA-binding transcription factor activity"/>
    <property type="evidence" value="ECO:0007669"/>
    <property type="project" value="InterPro"/>
</dbReference>
<comment type="caution">
    <text evidence="5">The sequence shown here is derived from an EMBL/GenBank/DDBJ whole genome shotgun (WGS) entry which is preliminary data.</text>
</comment>
<dbReference type="EMBL" id="QUSW01000001">
    <property type="protein sequence ID" value="RQP26544.1"/>
    <property type="molecule type" value="Genomic_DNA"/>
</dbReference>
<evidence type="ECO:0000313" key="6">
    <source>
        <dbReference type="Proteomes" id="UP000267464"/>
    </source>
</evidence>
<feature type="domain" description="HTH araC/xylS-type" evidence="4">
    <location>
        <begin position="189"/>
        <end position="286"/>
    </location>
</feature>
<dbReference type="PANTHER" id="PTHR47894:SF4">
    <property type="entry name" value="HTH-TYPE TRANSCRIPTIONAL REGULATOR GADX"/>
    <property type="match status" value="1"/>
</dbReference>
<evidence type="ECO:0000256" key="3">
    <source>
        <dbReference type="ARBA" id="ARBA00023163"/>
    </source>
</evidence>
<keyword evidence="1" id="KW-0805">Transcription regulation</keyword>
<reference evidence="5 6" key="1">
    <citation type="submission" date="2018-08" db="EMBL/GenBank/DDBJ databases">
        <authorList>
            <person name="Khan S.A."/>
            <person name="Jeon C.O."/>
            <person name="Chun B.H."/>
            <person name="Jeong S.E."/>
        </authorList>
    </citation>
    <scope>NUCLEOTIDE SEQUENCE [LARGE SCALE GENOMIC DNA]</scope>
    <source>
        <strain evidence="5 6">S-16</strain>
    </source>
</reference>
<proteinExistence type="predicted"/>
<dbReference type="PRINTS" id="PR00032">
    <property type="entry name" value="HTHARAC"/>
</dbReference>
<dbReference type="InterPro" id="IPR020449">
    <property type="entry name" value="Tscrpt_reg_AraC-type_HTH"/>
</dbReference>
<dbReference type="Proteomes" id="UP000267464">
    <property type="component" value="Unassembled WGS sequence"/>
</dbReference>
<name>A0A3N7HW36_9BURK</name>
<dbReference type="PANTHER" id="PTHR47894">
    <property type="entry name" value="HTH-TYPE TRANSCRIPTIONAL REGULATOR GADX"/>
    <property type="match status" value="1"/>
</dbReference>
<dbReference type="OrthoDB" id="8584243at2"/>
<evidence type="ECO:0000259" key="4">
    <source>
        <dbReference type="PROSITE" id="PS01124"/>
    </source>
</evidence>
<dbReference type="PROSITE" id="PS01124">
    <property type="entry name" value="HTH_ARAC_FAMILY_2"/>
    <property type="match status" value="1"/>
</dbReference>
<dbReference type="GO" id="GO:0000976">
    <property type="term" value="F:transcription cis-regulatory region binding"/>
    <property type="evidence" value="ECO:0007669"/>
    <property type="project" value="TreeGrafter"/>
</dbReference>
<dbReference type="PROSITE" id="PS00041">
    <property type="entry name" value="HTH_ARAC_FAMILY_1"/>
    <property type="match status" value="1"/>
</dbReference>
<dbReference type="InterPro" id="IPR009057">
    <property type="entry name" value="Homeodomain-like_sf"/>
</dbReference>
<dbReference type="InterPro" id="IPR018062">
    <property type="entry name" value="HTH_AraC-typ_CS"/>
</dbReference>
<organism evidence="5 6">
    <name type="scientific">Piscinibacter terrae</name>
    <dbReference type="NCBI Taxonomy" id="2496871"/>
    <lineage>
        <taxon>Bacteria</taxon>
        <taxon>Pseudomonadati</taxon>
        <taxon>Pseudomonadota</taxon>
        <taxon>Betaproteobacteria</taxon>
        <taxon>Burkholderiales</taxon>
        <taxon>Sphaerotilaceae</taxon>
        <taxon>Piscinibacter</taxon>
    </lineage>
</organism>
<dbReference type="RefSeq" id="WP_124539230.1">
    <property type="nucleotide sequence ID" value="NZ_QUSW01000001.1"/>
</dbReference>
<sequence length="290" mass="31215">MNERIVTPPDASALARELNVRPGVGVAAHILQGRGLEILRVRVEYPTLILVDRGIKAVKVERGSGVRAFRGQGIVIAGNQTVDFTNSVPDGSHYEARWLLFDPALLDDAYYLARAGQVELPGRASAAARLLSHVPQGLAGAFENARQALAPAAGIPDAIARQRALEVMHWLLEDGIVLRSSPANPSVSVKVRALIAGRLEGAWTADRVASELALSEATLLRRLAAENTSLTELLVDARMSTALTLLQATAQPVSDIALSVGYESPSRFAVRFRQRFGFAPTAVRGHERDH</sequence>
<evidence type="ECO:0000313" key="5">
    <source>
        <dbReference type="EMBL" id="RQP26544.1"/>
    </source>
</evidence>
<dbReference type="InterPro" id="IPR018060">
    <property type="entry name" value="HTH_AraC"/>
</dbReference>
<evidence type="ECO:0000256" key="1">
    <source>
        <dbReference type="ARBA" id="ARBA00023015"/>
    </source>
</evidence>
<protein>
    <submittedName>
        <fullName evidence="5">AraC family transcriptional regulator</fullName>
    </submittedName>
</protein>
<gene>
    <name evidence="5" type="ORF">DZC73_05935</name>
</gene>
<keyword evidence="6" id="KW-1185">Reference proteome</keyword>
<keyword evidence="3" id="KW-0804">Transcription</keyword>
<dbReference type="GO" id="GO:0005829">
    <property type="term" value="C:cytosol"/>
    <property type="evidence" value="ECO:0007669"/>
    <property type="project" value="TreeGrafter"/>
</dbReference>